<dbReference type="EMBL" id="JAADJG010000006">
    <property type="protein sequence ID" value="KAF4458011.1"/>
    <property type="molecule type" value="Genomic_DNA"/>
</dbReference>
<sequence length="1030" mass="113922">MSQSDPIHVATNANYQNPTAAVSLQAQSSTPQQEHVTEATGQYAATGPALAAQVQASQATASPLSNSEIRQQNQNPSAPPEQNVRVHARPIFATEHQAKRARVQEASGLEDRSVHLQWLNRIEHRMAVAAQAGLLNETVEKPRYRILAEACQSEDFFYIAFHQALCAWSLNKGPIHALFHGLLEPALLDAAFETAQTILRKNDNMSHANLQWFANFPDPIAQFSRAFPNTDMARDISAFLVQLATSWRTLSQNVKARKYPLLSYELIFILQCRARGLQSMLFTMSRRSLGVPDSHVAITMNMIFERDREDEASYEARGEAPEVLKRARDAVAVKYRELVLSVQQQISSSMASKYPISMLTSYLLFGLTDAAPSPVFGQNAHVSEQHGRQPIQYIPPATANSSHASHATAPSPFLPHFDALTSRASVADPRVANPASANTHSPPPGNTGVRAPRRPNHLHIQTAAAASSPPLATAYQSSQVPPRPLPRSSSAGLPRIRSNHGSPIATHTPILSSNGQPRTPILPPNNPLLQRRAASFAYPSQALPNTYGAQTENQATNPLSVGSPEVSSPVSLINPLQPQTMHSPQYRPVYPQLALQRRASTSQYNTMGPASPTHVYTPQPLGQLNPPYQVPVASYPPPLARPVQQIPESEYPASPYGHGSLQVGLQHVGVRSPRRIPLHSVRGRHYQFVKQLVHQPEVLQPQRGLRSLTFTVSESQLQKLEQKLEGHGLPSSCYFEGSCRYRLRICVQPETQADPSESDWVTAVTCWPNHIFFDLNSRPLELRRKQHFSKDQPLELTDFLIEGKNTLRISYPDVEQNLKPGYKHFVAIEIVTTMSHEGIQDMIQSQQHIATEETREKIQRRLRPSDSDDIIIEDDTLTISLADPFSATRFAIPVRGSQCKHLECFDLETWLQTRPQKPSQKGGGWYEMGSEPSMADAWKCPICGLDARPVSLWVDDYLMGVRRALLSSSDLQTKKITVAPDGNWSPVSEPDTDDDDSPAPQVKVSGMANGHASKHSRPSPATIIEILDDD</sequence>
<dbReference type="GO" id="GO:0000785">
    <property type="term" value="C:chromatin"/>
    <property type="evidence" value="ECO:0007669"/>
    <property type="project" value="TreeGrafter"/>
</dbReference>
<feature type="region of interest" description="Disordered" evidence="5">
    <location>
        <begin position="393"/>
        <end position="416"/>
    </location>
</feature>
<feature type="region of interest" description="Disordered" evidence="5">
    <location>
        <begin position="977"/>
        <end position="1030"/>
    </location>
</feature>
<evidence type="ECO:0000256" key="2">
    <source>
        <dbReference type="ARBA" id="ARBA00022771"/>
    </source>
</evidence>
<protein>
    <recommendedName>
        <fullName evidence="6">SP-RING-type domain-containing protein</fullName>
    </recommendedName>
</protein>
<evidence type="ECO:0000256" key="5">
    <source>
        <dbReference type="SAM" id="MobiDB-lite"/>
    </source>
</evidence>
<feature type="compositionally biased region" description="Polar residues" evidence="5">
    <location>
        <begin position="22"/>
        <end position="34"/>
    </location>
</feature>
<comment type="caution">
    <text evidence="7">The sequence shown here is derived from an EMBL/GenBank/DDBJ whole genome shotgun (WGS) entry which is preliminary data.</text>
</comment>
<dbReference type="InterPro" id="IPR018527">
    <property type="entry name" value="Rubredoxin_Fe_BS"/>
</dbReference>
<keyword evidence="3" id="KW-0862">Zinc</keyword>
<name>A0A8H4P6L3_9HYPO</name>
<evidence type="ECO:0000313" key="8">
    <source>
        <dbReference type="Proteomes" id="UP000605986"/>
    </source>
</evidence>
<dbReference type="Gene3D" id="3.30.40.10">
    <property type="entry name" value="Zinc/RING finger domain, C3HC4 (zinc finger)"/>
    <property type="match status" value="1"/>
</dbReference>
<keyword evidence="8" id="KW-1185">Reference proteome</keyword>
<keyword evidence="2 4" id="KW-0863">Zinc-finger</keyword>
<gene>
    <name evidence="7" type="ORF">F53441_165</name>
</gene>
<feature type="region of interest" description="Disordered" evidence="5">
    <location>
        <begin position="22"/>
        <end position="43"/>
    </location>
</feature>
<evidence type="ECO:0000256" key="1">
    <source>
        <dbReference type="ARBA" id="ARBA00022723"/>
    </source>
</evidence>
<feature type="region of interest" description="Disordered" evidence="5">
    <location>
        <begin position="431"/>
        <end position="453"/>
    </location>
</feature>
<dbReference type="PROSITE" id="PS00202">
    <property type="entry name" value="RUBREDOXIN"/>
    <property type="match status" value="1"/>
</dbReference>
<feature type="compositionally biased region" description="Polar residues" evidence="5">
    <location>
        <begin position="62"/>
        <end position="76"/>
    </location>
</feature>
<dbReference type="PANTHER" id="PTHR10782">
    <property type="entry name" value="ZINC FINGER MIZ DOMAIN-CONTAINING PROTEIN"/>
    <property type="match status" value="1"/>
</dbReference>
<dbReference type="CDD" id="cd16650">
    <property type="entry name" value="SP-RING_PIAS-like"/>
    <property type="match status" value="1"/>
</dbReference>
<dbReference type="Proteomes" id="UP000605986">
    <property type="component" value="Unassembled WGS sequence"/>
</dbReference>
<dbReference type="GO" id="GO:0008270">
    <property type="term" value="F:zinc ion binding"/>
    <property type="evidence" value="ECO:0007669"/>
    <property type="project" value="UniProtKB-KW"/>
</dbReference>
<organism evidence="7 8">
    <name type="scientific">Fusarium austroafricanum</name>
    <dbReference type="NCBI Taxonomy" id="2364996"/>
    <lineage>
        <taxon>Eukaryota</taxon>
        <taxon>Fungi</taxon>
        <taxon>Dikarya</taxon>
        <taxon>Ascomycota</taxon>
        <taxon>Pezizomycotina</taxon>
        <taxon>Sordariomycetes</taxon>
        <taxon>Hypocreomycetidae</taxon>
        <taxon>Hypocreales</taxon>
        <taxon>Nectriaceae</taxon>
        <taxon>Fusarium</taxon>
        <taxon>Fusarium concolor species complex</taxon>
    </lineage>
</organism>
<dbReference type="GO" id="GO:0016925">
    <property type="term" value="P:protein sumoylation"/>
    <property type="evidence" value="ECO:0007669"/>
    <property type="project" value="TreeGrafter"/>
</dbReference>
<accession>A0A8H4P6L3</accession>
<dbReference type="InterPro" id="IPR004181">
    <property type="entry name" value="Znf_MIZ"/>
</dbReference>
<feature type="region of interest" description="Disordered" evidence="5">
    <location>
        <begin position="57"/>
        <end position="84"/>
    </location>
</feature>
<keyword evidence="1" id="KW-0479">Metal-binding</keyword>
<dbReference type="Pfam" id="PF02891">
    <property type="entry name" value="zf-MIZ"/>
    <property type="match status" value="1"/>
</dbReference>
<feature type="compositionally biased region" description="Low complexity" evidence="5">
    <location>
        <begin position="465"/>
        <end position="474"/>
    </location>
</feature>
<evidence type="ECO:0000256" key="4">
    <source>
        <dbReference type="PROSITE-ProRule" id="PRU00452"/>
    </source>
</evidence>
<dbReference type="AlphaFoldDB" id="A0A8H4P6L3"/>
<proteinExistence type="predicted"/>
<evidence type="ECO:0000259" key="6">
    <source>
        <dbReference type="PROSITE" id="PS51044"/>
    </source>
</evidence>
<dbReference type="InterPro" id="IPR013083">
    <property type="entry name" value="Znf_RING/FYVE/PHD"/>
</dbReference>
<dbReference type="PANTHER" id="PTHR10782:SF4">
    <property type="entry name" value="TONALLI, ISOFORM E"/>
    <property type="match status" value="1"/>
</dbReference>
<reference evidence="7" key="1">
    <citation type="submission" date="2020-01" db="EMBL/GenBank/DDBJ databases">
        <title>Identification and distribution of gene clusters putatively required for synthesis of sphingolipid metabolism inhibitors in phylogenetically diverse species of the filamentous fungus Fusarium.</title>
        <authorList>
            <person name="Kim H.-S."/>
            <person name="Busman M."/>
            <person name="Brown D.W."/>
            <person name="Divon H."/>
            <person name="Uhlig S."/>
            <person name="Proctor R.H."/>
        </authorList>
    </citation>
    <scope>NUCLEOTIDE SEQUENCE</scope>
    <source>
        <strain evidence="7">NRRL 53441</strain>
    </source>
</reference>
<evidence type="ECO:0000256" key="3">
    <source>
        <dbReference type="ARBA" id="ARBA00022833"/>
    </source>
</evidence>
<evidence type="ECO:0000313" key="7">
    <source>
        <dbReference type="EMBL" id="KAF4458011.1"/>
    </source>
</evidence>
<feature type="region of interest" description="Disordered" evidence="5">
    <location>
        <begin position="465"/>
        <end position="519"/>
    </location>
</feature>
<dbReference type="GO" id="GO:0061665">
    <property type="term" value="F:SUMO ligase activity"/>
    <property type="evidence" value="ECO:0007669"/>
    <property type="project" value="TreeGrafter"/>
</dbReference>
<feature type="compositionally biased region" description="Low complexity" evidence="5">
    <location>
        <begin position="395"/>
        <end position="411"/>
    </location>
</feature>
<dbReference type="OrthoDB" id="27975at2759"/>
<feature type="domain" description="SP-RING-type" evidence="6">
    <location>
        <begin position="866"/>
        <end position="967"/>
    </location>
</feature>
<dbReference type="PROSITE" id="PS51044">
    <property type="entry name" value="ZF_SP_RING"/>
    <property type="match status" value="1"/>
</dbReference>